<feature type="domain" description="C2H2-type" evidence="12">
    <location>
        <begin position="136"/>
        <end position="163"/>
    </location>
</feature>
<dbReference type="FunFam" id="3.30.160.60:FF:000478">
    <property type="entry name" value="Zinc finger protein 133"/>
    <property type="match status" value="1"/>
</dbReference>
<feature type="non-terminal residue" evidence="13">
    <location>
        <position position="191"/>
    </location>
</feature>
<reference evidence="13 14" key="1">
    <citation type="submission" date="2024-05" db="EMBL/GenBank/DDBJ databases">
        <authorList>
            <person name="Wallberg A."/>
        </authorList>
    </citation>
    <scope>NUCLEOTIDE SEQUENCE [LARGE SCALE GENOMIC DNA]</scope>
</reference>
<dbReference type="SMART" id="SM00355">
    <property type="entry name" value="ZnF_C2H2"/>
    <property type="match status" value="4"/>
</dbReference>
<keyword evidence="9" id="KW-0804">Transcription</keyword>
<dbReference type="InterPro" id="IPR036236">
    <property type="entry name" value="Znf_C2H2_sf"/>
</dbReference>
<evidence type="ECO:0000256" key="5">
    <source>
        <dbReference type="ARBA" id="ARBA00022771"/>
    </source>
</evidence>
<evidence type="ECO:0000256" key="1">
    <source>
        <dbReference type="ARBA" id="ARBA00004123"/>
    </source>
</evidence>
<comment type="subcellular location">
    <subcellularLocation>
        <location evidence="1">Nucleus</location>
    </subcellularLocation>
</comment>
<dbReference type="Proteomes" id="UP001497623">
    <property type="component" value="Unassembled WGS sequence"/>
</dbReference>
<organism evidence="13 14">
    <name type="scientific">Meganyctiphanes norvegica</name>
    <name type="common">Northern krill</name>
    <name type="synonym">Thysanopoda norvegica</name>
    <dbReference type="NCBI Taxonomy" id="48144"/>
    <lineage>
        <taxon>Eukaryota</taxon>
        <taxon>Metazoa</taxon>
        <taxon>Ecdysozoa</taxon>
        <taxon>Arthropoda</taxon>
        <taxon>Crustacea</taxon>
        <taxon>Multicrustacea</taxon>
        <taxon>Malacostraca</taxon>
        <taxon>Eumalacostraca</taxon>
        <taxon>Eucarida</taxon>
        <taxon>Euphausiacea</taxon>
        <taxon>Euphausiidae</taxon>
        <taxon>Meganyctiphanes</taxon>
    </lineage>
</organism>
<evidence type="ECO:0000313" key="13">
    <source>
        <dbReference type="EMBL" id="CAL4142212.1"/>
    </source>
</evidence>
<dbReference type="Pfam" id="PF00096">
    <property type="entry name" value="zf-C2H2"/>
    <property type="match status" value="2"/>
</dbReference>
<proteinExistence type="inferred from homology"/>
<dbReference type="InterPro" id="IPR013087">
    <property type="entry name" value="Znf_C2H2_type"/>
</dbReference>
<dbReference type="SUPFAM" id="SSF57667">
    <property type="entry name" value="beta-beta-alpha zinc fingers"/>
    <property type="match status" value="2"/>
</dbReference>
<keyword evidence="5 11" id="KW-0863">Zinc-finger</keyword>
<dbReference type="FunFam" id="3.30.160.60:FF:000508">
    <property type="entry name" value="Myeloid zinc finger 1"/>
    <property type="match status" value="1"/>
</dbReference>
<dbReference type="GO" id="GO:0005634">
    <property type="term" value="C:nucleus"/>
    <property type="evidence" value="ECO:0007669"/>
    <property type="project" value="UniProtKB-SubCell"/>
</dbReference>
<evidence type="ECO:0000256" key="9">
    <source>
        <dbReference type="ARBA" id="ARBA00023163"/>
    </source>
</evidence>
<dbReference type="GO" id="GO:0003677">
    <property type="term" value="F:DNA binding"/>
    <property type="evidence" value="ECO:0007669"/>
    <property type="project" value="UniProtKB-KW"/>
</dbReference>
<keyword evidence="3" id="KW-0479">Metal-binding</keyword>
<dbReference type="GO" id="GO:0042802">
    <property type="term" value="F:identical protein binding"/>
    <property type="evidence" value="ECO:0007669"/>
    <property type="project" value="UniProtKB-ARBA"/>
</dbReference>
<feature type="domain" description="C2H2-type" evidence="12">
    <location>
        <begin position="80"/>
        <end position="107"/>
    </location>
</feature>
<dbReference type="PROSITE" id="PS00028">
    <property type="entry name" value="ZINC_FINGER_C2H2_1"/>
    <property type="match status" value="4"/>
</dbReference>
<keyword evidence="4" id="KW-0677">Repeat</keyword>
<evidence type="ECO:0000256" key="4">
    <source>
        <dbReference type="ARBA" id="ARBA00022737"/>
    </source>
</evidence>
<evidence type="ECO:0000256" key="6">
    <source>
        <dbReference type="ARBA" id="ARBA00022833"/>
    </source>
</evidence>
<evidence type="ECO:0000259" key="12">
    <source>
        <dbReference type="PROSITE" id="PS50157"/>
    </source>
</evidence>
<evidence type="ECO:0000256" key="3">
    <source>
        <dbReference type="ARBA" id="ARBA00022723"/>
    </source>
</evidence>
<keyword evidence="7" id="KW-0805">Transcription regulation</keyword>
<keyword evidence="10" id="KW-0539">Nucleus</keyword>
<dbReference type="GO" id="GO:0008270">
    <property type="term" value="F:zinc ion binding"/>
    <property type="evidence" value="ECO:0007669"/>
    <property type="project" value="UniProtKB-KW"/>
</dbReference>
<dbReference type="EMBL" id="CAXKWB010033054">
    <property type="protein sequence ID" value="CAL4142212.1"/>
    <property type="molecule type" value="Genomic_DNA"/>
</dbReference>
<name>A0AAV2RW53_MEGNR</name>
<evidence type="ECO:0000256" key="2">
    <source>
        <dbReference type="ARBA" id="ARBA00006991"/>
    </source>
</evidence>
<evidence type="ECO:0000256" key="10">
    <source>
        <dbReference type="ARBA" id="ARBA00023242"/>
    </source>
</evidence>
<evidence type="ECO:0000256" key="11">
    <source>
        <dbReference type="PROSITE-ProRule" id="PRU00042"/>
    </source>
</evidence>
<accession>A0AAV2RW53</accession>
<evidence type="ECO:0000313" key="14">
    <source>
        <dbReference type="Proteomes" id="UP001497623"/>
    </source>
</evidence>
<evidence type="ECO:0000256" key="7">
    <source>
        <dbReference type="ARBA" id="ARBA00023015"/>
    </source>
</evidence>
<feature type="domain" description="C2H2-type" evidence="12">
    <location>
        <begin position="164"/>
        <end position="191"/>
    </location>
</feature>
<dbReference type="Pfam" id="PF13465">
    <property type="entry name" value="zf-H2C2_2"/>
    <property type="match status" value="1"/>
</dbReference>
<keyword evidence="8" id="KW-0238">DNA-binding</keyword>
<sequence>MMASQNKHIIEGVQSNYQHFADFESIQLGAYNNLCPKDLSGENTYKRGLALTEAGDMKVEADMGVYDIKQIQLTVDKKLFVCSICGRNFKYKSVLDMHMRIHTGEKPFECRQCGKSFTNKSNIARHERTHSGARPFKCSQCDKCFKDKSNILRHERIHSGEKPYQCIECGSSFTQKHDLVTHQRFHSGEKP</sequence>
<dbReference type="PANTHER" id="PTHR24394:SF48">
    <property type="entry name" value="ZINC FINGER PROTEIN 771"/>
    <property type="match status" value="1"/>
</dbReference>
<dbReference type="AlphaFoldDB" id="A0AAV2RW53"/>
<dbReference type="PROSITE" id="PS50157">
    <property type="entry name" value="ZINC_FINGER_C2H2_2"/>
    <property type="match status" value="4"/>
</dbReference>
<dbReference type="PANTHER" id="PTHR24394">
    <property type="entry name" value="ZINC FINGER PROTEIN"/>
    <property type="match status" value="1"/>
</dbReference>
<protein>
    <recommendedName>
        <fullName evidence="12">C2H2-type domain-containing protein</fullName>
    </recommendedName>
</protein>
<keyword evidence="6" id="KW-0862">Zinc</keyword>
<dbReference type="Gene3D" id="3.30.160.60">
    <property type="entry name" value="Classic Zinc Finger"/>
    <property type="match status" value="4"/>
</dbReference>
<dbReference type="FunFam" id="3.30.160.60:FF:002343">
    <property type="entry name" value="Zinc finger protein 33A"/>
    <property type="match status" value="2"/>
</dbReference>
<comment type="caution">
    <text evidence="13">The sequence shown here is derived from an EMBL/GenBank/DDBJ whole genome shotgun (WGS) entry which is preliminary data.</text>
</comment>
<keyword evidence="14" id="KW-1185">Reference proteome</keyword>
<gene>
    <name evidence="13" type="ORF">MNOR_LOCUS29058</name>
</gene>
<feature type="domain" description="C2H2-type" evidence="12">
    <location>
        <begin position="108"/>
        <end position="135"/>
    </location>
</feature>
<evidence type="ECO:0000256" key="8">
    <source>
        <dbReference type="ARBA" id="ARBA00023125"/>
    </source>
</evidence>
<comment type="similarity">
    <text evidence="2">Belongs to the krueppel C2H2-type zinc-finger protein family.</text>
</comment>
<dbReference type="GO" id="GO:0000981">
    <property type="term" value="F:DNA-binding transcription factor activity, RNA polymerase II-specific"/>
    <property type="evidence" value="ECO:0007669"/>
    <property type="project" value="TreeGrafter"/>
</dbReference>